<protein>
    <recommendedName>
        <fullName evidence="1">BioF2-like acetyltransferase domain-containing protein</fullName>
    </recommendedName>
</protein>
<dbReference type="RefSeq" id="WP_006884794.1">
    <property type="nucleotide sequence ID" value="NZ_AOIU01000033.1"/>
</dbReference>
<evidence type="ECO:0000313" key="2">
    <source>
        <dbReference type="EMBL" id="ELZ23715.1"/>
    </source>
</evidence>
<dbReference type="InterPro" id="IPR016181">
    <property type="entry name" value="Acyl_CoA_acyltransferase"/>
</dbReference>
<dbReference type="InterPro" id="IPR050644">
    <property type="entry name" value="PG_Glycine_Bridge_Synth"/>
</dbReference>
<dbReference type="InterPro" id="IPR038740">
    <property type="entry name" value="BioF2-like_GNAT_dom"/>
</dbReference>
<dbReference type="SUPFAM" id="SSF55729">
    <property type="entry name" value="Acyl-CoA N-acyltransferases (Nat)"/>
    <property type="match status" value="1"/>
</dbReference>
<dbReference type="PANTHER" id="PTHR36174">
    <property type="entry name" value="LIPID II:GLYCINE GLYCYLTRANSFERASE"/>
    <property type="match status" value="1"/>
</dbReference>
<dbReference type="EMBL" id="AOIU01000033">
    <property type="protein sequence ID" value="ELZ23715.1"/>
    <property type="molecule type" value="Genomic_DNA"/>
</dbReference>
<sequence>MGIDVQSAEEGDIQAWNDRVSRSPQGTLFHLYESLELQATYAGATLHPLVGFKGEEPVGVFPLFEASKGPIRGAFSPPPDLRIPHLGPAMLNMGKLKQRKRDRRRQRFVEGCFDWVESEVAPRYGHIRTSGRYDDLRPFKWNDWSATPSYTYIVDLNGGAEELLGRFSSDARSNVRNADEDRYEITVGGGEAIESILEQVSNRYNSQGIAFDLPTEFAVDLYERLPDGHLKPYVCRVDGEFVGGMLILDFDDTVSRWQGGVRTDLDVGLPVNDLLDWRVMQDAIEAGRSAYDLVGAENQRINRYKAKFNPELESFYSAEYSELGVGVLSSLYKRFQGYK</sequence>
<dbReference type="eggNOG" id="arCOG03320">
    <property type="taxonomic scope" value="Archaea"/>
</dbReference>
<evidence type="ECO:0000313" key="3">
    <source>
        <dbReference type="Proteomes" id="UP000011626"/>
    </source>
</evidence>
<keyword evidence="3" id="KW-1185">Reference proteome</keyword>
<dbReference type="Proteomes" id="UP000011626">
    <property type="component" value="Unassembled WGS sequence"/>
</dbReference>
<dbReference type="AlphaFoldDB" id="M0CKA1"/>
<comment type="caution">
    <text evidence="2">The sequence shown here is derived from an EMBL/GenBank/DDBJ whole genome shotgun (WGS) entry which is preliminary data.</text>
</comment>
<gene>
    <name evidence="2" type="ORF">C475_15628</name>
</gene>
<name>M0CKA1_9EURY</name>
<proteinExistence type="predicted"/>
<dbReference type="OrthoDB" id="140543at2157"/>
<dbReference type="Gene3D" id="3.40.630.30">
    <property type="match status" value="1"/>
</dbReference>
<dbReference type="Pfam" id="PF13480">
    <property type="entry name" value="Acetyltransf_6"/>
    <property type="match status" value="1"/>
</dbReference>
<feature type="domain" description="BioF2-like acetyltransferase" evidence="1">
    <location>
        <begin position="169"/>
        <end position="305"/>
    </location>
</feature>
<organism evidence="2 3">
    <name type="scientific">Halosimplex carlsbadense 2-9-1</name>
    <dbReference type="NCBI Taxonomy" id="797114"/>
    <lineage>
        <taxon>Archaea</taxon>
        <taxon>Methanobacteriati</taxon>
        <taxon>Methanobacteriota</taxon>
        <taxon>Stenosarchaea group</taxon>
        <taxon>Halobacteria</taxon>
        <taxon>Halobacteriales</taxon>
        <taxon>Haloarculaceae</taxon>
        <taxon>Halosimplex</taxon>
    </lineage>
</organism>
<dbReference type="STRING" id="797114.C475_15628"/>
<evidence type="ECO:0000259" key="1">
    <source>
        <dbReference type="Pfam" id="PF13480"/>
    </source>
</evidence>
<accession>M0CKA1</accession>
<dbReference type="PANTHER" id="PTHR36174:SF1">
    <property type="entry name" value="LIPID II:GLYCINE GLYCYLTRANSFERASE"/>
    <property type="match status" value="1"/>
</dbReference>
<reference evidence="2 3" key="1">
    <citation type="journal article" date="2014" name="PLoS Genet.">
        <title>Phylogenetically driven sequencing of extremely halophilic archaea reveals strategies for static and dynamic osmo-response.</title>
        <authorList>
            <person name="Becker E.A."/>
            <person name="Seitzer P.M."/>
            <person name="Tritt A."/>
            <person name="Larsen D."/>
            <person name="Krusor M."/>
            <person name="Yao A.I."/>
            <person name="Wu D."/>
            <person name="Madern D."/>
            <person name="Eisen J.A."/>
            <person name="Darling A.E."/>
            <person name="Facciotti M.T."/>
        </authorList>
    </citation>
    <scope>NUCLEOTIDE SEQUENCE [LARGE SCALE GENOMIC DNA]</scope>
    <source>
        <strain evidence="2 3">2-9-1</strain>
    </source>
</reference>